<proteinExistence type="inferred from homology"/>
<evidence type="ECO:0000256" key="5">
    <source>
        <dbReference type="ARBA" id="ARBA00023134"/>
    </source>
</evidence>
<dbReference type="InterPro" id="IPR000640">
    <property type="entry name" value="EFG_V-like"/>
</dbReference>
<dbReference type="Gene3D" id="2.40.30.10">
    <property type="entry name" value="Translation factors"/>
    <property type="match status" value="1"/>
</dbReference>
<evidence type="ECO:0000256" key="6">
    <source>
        <dbReference type="ARBA" id="ARBA00023251"/>
    </source>
</evidence>
<dbReference type="SUPFAM" id="SSF50447">
    <property type="entry name" value="Translation proteins"/>
    <property type="match status" value="1"/>
</dbReference>
<dbReference type="Gene3D" id="3.30.230.10">
    <property type="match status" value="1"/>
</dbReference>
<evidence type="ECO:0000313" key="9">
    <source>
        <dbReference type="Proteomes" id="UP001623592"/>
    </source>
</evidence>
<evidence type="ECO:0000256" key="3">
    <source>
        <dbReference type="ARBA" id="ARBA00022741"/>
    </source>
</evidence>
<keyword evidence="9" id="KW-1185">Reference proteome</keyword>
<evidence type="ECO:0000313" key="8">
    <source>
        <dbReference type="EMBL" id="MFL0249457.1"/>
    </source>
</evidence>
<dbReference type="InterPro" id="IPR041095">
    <property type="entry name" value="EFG_II"/>
</dbReference>
<dbReference type="EMBL" id="JBJIAA010000002">
    <property type="protein sequence ID" value="MFL0249457.1"/>
    <property type="molecule type" value="Genomic_DNA"/>
</dbReference>
<dbReference type="InterPro" id="IPR053905">
    <property type="entry name" value="EF-G-like_DII"/>
</dbReference>
<name>A0ABW8TCK3_9CLOT</name>
<dbReference type="InterPro" id="IPR009000">
    <property type="entry name" value="Transl_B-barrel_sf"/>
</dbReference>
<dbReference type="CDD" id="cd03711">
    <property type="entry name" value="Tet_C"/>
    <property type="match status" value="1"/>
</dbReference>
<dbReference type="PANTHER" id="PTHR43556">
    <property type="entry name" value="PEPTIDE CHAIN RELEASE FACTOR RF3"/>
    <property type="match status" value="1"/>
</dbReference>
<protein>
    <submittedName>
        <fullName evidence="8">GTP-binding protein</fullName>
    </submittedName>
</protein>
<dbReference type="SMART" id="SM00838">
    <property type="entry name" value="EFG_C"/>
    <property type="match status" value="1"/>
</dbReference>
<evidence type="ECO:0000256" key="2">
    <source>
        <dbReference type="ARBA" id="ARBA00009978"/>
    </source>
</evidence>
<dbReference type="SUPFAM" id="SSF52540">
    <property type="entry name" value="P-loop containing nucleoside triphosphate hydrolases"/>
    <property type="match status" value="1"/>
</dbReference>
<dbReference type="InterPro" id="IPR005517">
    <property type="entry name" value="Transl_elong_EFG/EF2_IV"/>
</dbReference>
<evidence type="ECO:0000256" key="4">
    <source>
        <dbReference type="ARBA" id="ARBA00022917"/>
    </source>
</evidence>
<dbReference type="SMART" id="SM00889">
    <property type="entry name" value="EFG_IV"/>
    <property type="match status" value="1"/>
</dbReference>
<dbReference type="PRINTS" id="PR00315">
    <property type="entry name" value="ELONGATNFCT"/>
</dbReference>
<dbReference type="NCBIfam" id="TIGR00231">
    <property type="entry name" value="small_GTP"/>
    <property type="match status" value="1"/>
</dbReference>
<dbReference type="InterPro" id="IPR020568">
    <property type="entry name" value="Ribosomal_Su5_D2-typ_SF"/>
</dbReference>
<dbReference type="PANTHER" id="PTHR43556:SF2">
    <property type="entry name" value="PEPTIDE CHAIN RELEASE FACTOR RF3"/>
    <property type="match status" value="1"/>
</dbReference>
<dbReference type="CDD" id="cd04168">
    <property type="entry name" value="TetM_like"/>
    <property type="match status" value="1"/>
</dbReference>
<dbReference type="InterPro" id="IPR035650">
    <property type="entry name" value="Tet_C"/>
</dbReference>
<keyword evidence="4" id="KW-0648">Protein biosynthesis</keyword>
<comment type="function">
    <text evidence="1">Abolishes the inhibitory effect of tetracyclin on protein synthesis by a non-covalent modification of the ribosomes.</text>
</comment>
<dbReference type="InterPro" id="IPR000795">
    <property type="entry name" value="T_Tr_GTP-bd_dom"/>
</dbReference>
<keyword evidence="5" id="KW-0342">GTP-binding</keyword>
<dbReference type="InterPro" id="IPR005225">
    <property type="entry name" value="Small_GTP-bd"/>
</dbReference>
<dbReference type="InterPro" id="IPR027417">
    <property type="entry name" value="P-loop_NTPase"/>
</dbReference>
<accession>A0ABW8TCK3</accession>
<dbReference type="Gene3D" id="3.30.70.240">
    <property type="match status" value="1"/>
</dbReference>
<dbReference type="Gene3D" id="3.30.70.870">
    <property type="entry name" value="Elongation Factor G (Translational Gtpase), domain 3"/>
    <property type="match status" value="1"/>
</dbReference>
<sequence length="641" mass="73588">MNKTIGILAHVDAGKTTFSEQVLYHTKSIRSRGRVDHKDSFLDNNDIEKKRGITVFSEQAIFNYKESTYYLVDTPGHADFSAEMERAIKIMDYAIVIISAVEGIQGQTEIIWELLRKHNIPTFFFINKIDRVGADVNRVLKEIKENLTKEVFFIDSTNFSDEVIEFIAEKDEKLLEVYFKDGYQEDLWISSMRKLIKKNEIFPCMSGAALQDEGIEEFLEVFDMLSYTNYDKNETFSGIIYKIRHDNSRNKITYIKALSGSLRVKEELQIEDKIEKVNELRVYNGNKFETVNEVFAGQIFGVTGLLSSKVGFGVGKLQEKANYDLVPTLKSKVLFNEKLNPKDMLNYFKTLEEEDPALNVVWHEKLKEIEVHIMGKIQLEVLKEVVKERFNVDVDFGPCEILYKETIAKETIGCGHFEPLRHYAEVHLRLEPGERNTGIVFLSECSLENLEINYQRLVQTHIFEREHRGVLTGSAITDLKITLINGRSHIKHTSGGDFREATYRALRQGIESTENILLEPYYKFKIDADIDYMGRILSDIQKLNGSFEPPKIFGNKITVVGRGPVATFMNYAMEITEITNGKGRISFKFDGYDVCHNSEAVINEIGYNKNSDMEYTSTSVFCSKGQSYLVPGNEAKEYMHC</sequence>
<keyword evidence="6" id="KW-0046">Antibiotic resistance</keyword>
<evidence type="ECO:0000256" key="1">
    <source>
        <dbReference type="ARBA" id="ARBA00003987"/>
    </source>
</evidence>
<feature type="domain" description="Tr-type G" evidence="7">
    <location>
        <begin position="1"/>
        <end position="230"/>
    </location>
</feature>
<dbReference type="SUPFAM" id="SSF54211">
    <property type="entry name" value="Ribosomal protein S5 domain 2-like"/>
    <property type="match status" value="1"/>
</dbReference>
<dbReference type="Pfam" id="PF03764">
    <property type="entry name" value="EFG_IV"/>
    <property type="match status" value="1"/>
</dbReference>
<dbReference type="Gene3D" id="3.40.50.300">
    <property type="entry name" value="P-loop containing nucleotide triphosphate hydrolases"/>
    <property type="match status" value="1"/>
</dbReference>
<gene>
    <name evidence="8" type="ORF">ACJDT4_03410</name>
</gene>
<dbReference type="Pfam" id="PF00009">
    <property type="entry name" value="GTP_EFTU"/>
    <property type="match status" value="1"/>
</dbReference>
<comment type="caution">
    <text evidence="8">The sequence shown here is derived from an EMBL/GenBank/DDBJ whole genome shotgun (WGS) entry which is preliminary data.</text>
</comment>
<dbReference type="Pfam" id="PF00679">
    <property type="entry name" value="EFG_C"/>
    <property type="match status" value="1"/>
</dbReference>
<dbReference type="InterPro" id="IPR035647">
    <property type="entry name" value="EFG_III/V"/>
</dbReference>
<dbReference type="Proteomes" id="UP001623592">
    <property type="component" value="Unassembled WGS sequence"/>
</dbReference>
<dbReference type="InterPro" id="IPR004548">
    <property type="entry name" value="PrfC"/>
</dbReference>
<dbReference type="PRINTS" id="PR01037">
    <property type="entry name" value="TCRTETOQM"/>
</dbReference>
<dbReference type="InterPro" id="IPR014721">
    <property type="entry name" value="Ribsml_uS5_D2-typ_fold_subgr"/>
</dbReference>
<reference evidence="8 9" key="1">
    <citation type="submission" date="2024-11" db="EMBL/GenBank/DDBJ databases">
        <authorList>
            <person name="Heng Y.C."/>
            <person name="Lim A.C.H."/>
            <person name="Lee J.K.Y."/>
            <person name="Kittelmann S."/>
        </authorList>
    </citation>
    <scope>NUCLEOTIDE SEQUENCE [LARGE SCALE GENOMIC DNA]</scope>
    <source>
        <strain evidence="8 9">WILCCON 0114</strain>
    </source>
</reference>
<evidence type="ECO:0000259" key="7">
    <source>
        <dbReference type="PROSITE" id="PS51722"/>
    </source>
</evidence>
<dbReference type="Pfam" id="PF22042">
    <property type="entry name" value="EF-G_D2"/>
    <property type="match status" value="1"/>
</dbReference>
<dbReference type="SUPFAM" id="SSF54980">
    <property type="entry name" value="EF-G C-terminal domain-like"/>
    <property type="match status" value="2"/>
</dbReference>
<comment type="similarity">
    <text evidence="2">Belongs to the TRAFAC class translation factor GTPase superfamily. Classic translation factor GTPase family. PrfC subfamily.</text>
</comment>
<keyword evidence="3" id="KW-0547">Nucleotide-binding</keyword>
<dbReference type="Pfam" id="PF14492">
    <property type="entry name" value="EFG_III"/>
    <property type="match status" value="1"/>
</dbReference>
<organism evidence="8 9">
    <name type="scientific">Clostridium neuense</name>
    <dbReference type="NCBI Taxonomy" id="1728934"/>
    <lineage>
        <taxon>Bacteria</taxon>
        <taxon>Bacillati</taxon>
        <taxon>Bacillota</taxon>
        <taxon>Clostridia</taxon>
        <taxon>Eubacteriales</taxon>
        <taxon>Clostridiaceae</taxon>
        <taxon>Clostridium</taxon>
    </lineage>
</organism>
<dbReference type="RefSeq" id="WP_406786124.1">
    <property type="nucleotide sequence ID" value="NZ_JBJIAA010000002.1"/>
</dbReference>
<dbReference type="PROSITE" id="PS51722">
    <property type="entry name" value="G_TR_2"/>
    <property type="match status" value="1"/>
</dbReference>